<proteinExistence type="predicted"/>
<comment type="caution">
    <text evidence="2">The sequence shown here is derived from an EMBL/GenBank/DDBJ whole genome shotgun (WGS) entry which is preliminary data.</text>
</comment>
<evidence type="ECO:0000313" key="2">
    <source>
        <dbReference type="EMBL" id="GKT17025.1"/>
    </source>
</evidence>
<feature type="transmembrane region" description="Helical" evidence="1">
    <location>
        <begin position="17"/>
        <end position="38"/>
    </location>
</feature>
<dbReference type="EMBL" id="BQXS01006047">
    <property type="protein sequence ID" value="GKT17025.1"/>
    <property type="molecule type" value="Genomic_DNA"/>
</dbReference>
<protein>
    <submittedName>
        <fullName evidence="2">ABC transporter substrate-binding protein</fullName>
    </submittedName>
</protein>
<dbReference type="Gene3D" id="3.40.50.1980">
    <property type="entry name" value="Nitrogenase molybdenum iron protein domain"/>
    <property type="match status" value="1"/>
</dbReference>
<reference evidence="2" key="1">
    <citation type="submission" date="2022-03" db="EMBL/GenBank/DDBJ databases">
        <title>Draft genome sequence of Aduncisulcus paluster, a free-living microaerophilic Fornicata.</title>
        <authorList>
            <person name="Yuyama I."/>
            <person name="Kume K."/>
            <person name="Tamura T."/>
            <person name="Inagaki Y."/>
            <person name="Hashimoto T."/>
        </authorList>
    </citation>
    <scope>NUCLEOTIDE SEQUENCE</scope>
    <source>
        <strain evidence="2">NY0171</strain>
    </source>
</reference>
<keyword evidence="1" id="KW-0812">Transmembrane</keyword>
<evidence type="ECO:0000313" key="3">
    <source>
        <dbReference type="Proteomes" id="UP001057375"/>
    </source>
</evidence>
<keyword evidence="1" id="KW-0472">Membrane</keyword>
<sequence length="108" mass="11778">MECSAVRVDKNRYVVKFLRVVICSIALVAGIAGACMAGTKMVTDMRGKLVEIPASPKRVITLDDGFIAGVMTVLGVQDRIIALGSHCPVKIFKYSYPTVDGEEYTYMN</sequence>
<dbReference type="Proteomes" id="UP001057375">
    <property type="component" value="Unassembled WGS sequence"/>
</dbReference>
<feature type="non-terminal residue" evidence="2">
    <location>
        <position position="108"/>
    </location>
</feature>
<gene>
    <name evidence="2" type="ORF">ADUPG1_004171</name>
</gene>
<dbReference type="PROSITE" id="PS51257">
    <property type="entry name" value="PROKAR_LIPOPROTEIN"/>
    <property type="match status" value="1"/>
</dbReference>
<evidence type="ECO:0000256" key="1">
    <source>
        <dbReference type="SAM" id="Phobius"/>
    </source>
</evidence>
<keyword evidence="3" id="KW-1185">Reference proteome</keyword>
<name>A0ABQ5JTX1_9EUKA</name>
<accession>A0ABQ5JTX1</accession>
<dbReference type="SUPFAM" id="SSF53807">
    <property type="entry name" value="Helical backbone' metal receptor"/>
    <property type="match status" value="1"/>
</dbReference>
<organism evidence="2 3">
    <name type="scientific">Aduncisulcus paluster</name>
    <dbReference type="NCBI Taxonomy" id="2918883"/>
    <lineage>
        <taxon>Eukaryota</taxon>
        <taxon>Metamonada</taxon>
        <taxon>Carpediemonas-like organisms</taxon>
        <taxon>Aduncisulcus</taxon>
    </lineage>
</organism>
<keyword evidence="1" id="KW-1133">Transmembrane helix</keyword>